<evidence type="ECO:0000256" key="2">
    <source>
        <dbReference type="ARBA" id="ARBA00023127"/>
    </source>
</evidence>
<feature type="region of interest" description="Disordered" evidence="5">
    <location>
        <begin position="1"/>
        <end position="72"/>
    </location>
</feature>
<dbReference type="InterPro" id="IPR004367">
    <property type="entry name" value="Cyclin_C-dom"/>
</dbReference>
<dbReference type="InterPro" id="IPR006671">
    <property type="entry name" value="Cyclin_N"/>
</dbReference>
<keyword evidence="3" id="KW-0131">Cell cycle</keyword>
<dbReference type="SMART" id="SM01332">
    <property type="entry name" value="Cyclin_C"/>
    <property type="match status" value="1"/>
</dbReference>
<comment type="similarity">
    <text evidence="4">Belongs to the cyclin family.</text>
</comment>
<feature type="domain" description="Cyclin-like" evidence="6">
    <location>
        <begin position="152"/>
        <end position="236"/>
    </location>
</feature>
<dbReference type="GO" id="GO:0051301">
    <property type="term" value="P:cell division"/>
    <property type="evidence" value="ECO:0007669"/>
    <property type="project" value="UniProtKB-KW"/>
</dbReference>
<evidence type="ECO:0000256" key="3">
    <source>
        <dbReference type="ARBA" id="ARBA00023306"/>
    </source>
</evidence>
<proteinExistence type="inferred from homology"/>
<dbReference type="PROSITE" id="PS00292">
    <property type="entry name" value="CYCLINS"/>
    <property type="match status" value="1"/>
</dbReference>
<evidence type="ECO:0000259" key="6">
    <source>
        <dbReference type="SMART" id="SM00385"/>
    </source>
</evidence>
<dbReference type="GO" id="GO:0016538">
    <property type="term" value="F:cyclin-dependent protein serine/threonine kinase regulator activity"/>
    <property type="evidence" value="ECO:0007669"/>
    <property type="project" value="InterPro"/>
</dbReference>
<name>A0A6B2L839_9EUKA</name>
<dbReference type="InterPro" id="IPR048258">
    <property type="entry name" value="Cyclins_cyclin-box"/>
</dbReference>
<dbReference type="InterPro" id="IPR013763">
    <property type="entry name" value="Cyclin-like_dom"/>
</dbReference>
<organism evidence="8">
    <name type="scientific">Arcella intermedia</name>
    <dbReference type="NCBI Taxonomy" id="1963864"/>
    <lineage>
        <taxon>Eukaryota</taxon>
        <taxon>Amoebozoa</taxon>
        <taxon>Tubulinea</taxon>
        <taxon>Elardia</taxon>
        <taxon>Arcellinida</taxon>
        <taxon>Sphaerothecina</taxon>
        <taxon>Arcellidae</taxon>
        <taxon>Arcella</taxon>
    </lineage>
</organism>
<dbReference type="Gene3D" id="1.10.472.10">
    <property type="entry name" value="Cyclin-like"/>
    <property type="match status" value="2"/>
</dbReference>
<evidence type="ECO:0000259" key="7">
    <source>
        <dbReference type="SMART" id="SM01332"/>
    </source>
</evidence>
<dbReference type="SMART" id="SM00385">
    <property type="entry name" value="CYCLIN"/>
    <property type="match status" value="2"/>
</dbReference>
<dbReference type="Pfam" id="PF02984">
    <property type="entry name" value="Cyclin_C"/>
    <property type="match status" value="1"/>
</dbReference>
<dbReference type="InterPro" id="IPR046965">
    <property type="entry name" value="Cyclin_A/B-like"/>
</dbReference>
<dbReference type="CDD" id="cd20507">
    <property type="entry name" value="CYCLIN_CCNB1-like_rpt1"/>
    <property type="match status" value="1"/>
</dbReference>
<evidence type="ECO:0000256" key="1">
    <source>
        <dbReference type="ARBA" id="ARBA00022618"/>
    </source>
</evidence>
<dbReference type="GO" id="GO:0044772">
    <property type="term" value="P:mitotic cell cycle phase transition"/>
    <property type="evidence" value="ECO:0007669"/>
    <property type="project" value="InterPro"/>
</dbReference>
<dbReference type="PANTHER" id="PTHR10177">
    <property type="entry name" value="CYCLINS"/>
    <property type="match status" value="1"/>
</dbReference>
<feature type="domain" description="Cyclin-like" evidence="6">
    <location>
        <begin position="249"/>
        <end position="332"/>
    </location>
</feature>
<evidence type="ECO:0000313" key="8">
    <source>
        <dbReference type="EMBL" id="NDV32988.1"/>
    </source>
</evidence>
<feature type="compositionally biased region" description="Polar residues" evidence="5">
    <location>
        <begin position="32"/>
        <end position="41"/>
    </location>
</feature>
<dbReference type="AlphaFoldDB" id="A0A6B2L839"/>
<dbReference type="EMBL" id="GIBP01004019">
    <property type="protein sequence ID" value="NDV32988.1"/>
    <property type="molecule type" value="Transcribed_RNA"/>
</dbReference>
<feature type="compositionally biased region" description="Polar residues" evidence="5">
    <location>
        <begin position="1"/>
        <end position="14"/>
    </location>
</feature>
<evidence type="ECO:0000256" key="4">
    <source>
        <dbReference type="RuleBase" id="RU000383"/>
    </source>
</evidence>
<dbReference type="InterPro" id="IPR036915">
    <property type="entry name" value="Cyclin-like_sf"/>
</dbReference>
<dbReference type="SUPFAM" id="SSF47954">
    <property type="entry name" value="Cyclin-like"/>
    <property type="match status" value="2"/>
</dbReference>
<protein>
    <submittedName>
        <fullName evidence="8">Uncharacterized protein</fullName>
    </submittedName>
</protein>
<feature type="domain" description="Cyclin C-terminal" evidence="7">
    <location>
        <begin position="245"/>
        <end position="362"/>
    </location>
</feature>
<dbReference type="FunFam" id="1.10.472.10:FF:000001">
    <property type="entry name" value="G2/mitotic-specific cyclin"/>
    <property type="match status" value="1"/>
</dbReference>
<dbReference type="PIRSF" id="PIRSF001771">
    <property type="entry name" value="Cyclin_A_B_D_E"/>
    <property type="match status" value="1"/>
</dbReference>
<dbReference type="InterPro" id="IPR039361">
    <property type="entry name" value="Cyclin"/>
</dbReference>
<reference evidence="8" key="1">
    <citation type="journal article" date="2020" name="J. Eukaryot. Microbiol.">
        <title>De novo Sequencing, Assembly and Annotation of the Transcriptome for the Free-Living Testate Amoeba Arcella intermedia.</title>
        <authorList>
            <person name="Ribeiro G.M."/>
            <person name="Porfirio-Sousa A.L."/>
            <person name="Maurer-Alcala X.X."/>
            <person name="Katz L.A."/>
            <person name="Lahr D.J.G."/>
        </authorList>
    </citation>
    <scope>NUCLEOTIDE SEQUENCE</scope>
</reference>
<keyword evidence="2 4" id="KW-0195">Cyclin</keyword>
<evidence type="ECO:0000256" key="5">
    <source>
        <dbReference type="SAM" id="MobiDB-lite"/>
    </source>
</evidence>
<dbReference type="Pfam" id="PF00134">
    <property type="entry name" value="Cyclin_N"/>
    <property type="match status" value="1"/>
</dbReference>
<keyword evidence="1" id="KW-0132">Cell division</keyword>
<accession>A0A6B2L839</accession>
<sequence length="365" mass="41101">MTASTNHTTHSGSTALAAHSKDSKSSKPSSSRDALSNITNARKSEGGLKKLGKSVKGVIAKDDKGKKEKKKRATCDPMCIEEEDTLVVSEAPSETPTWKDIDEEDLDDPQALTDYVNSIYEYLMEKEKDSVDPNYLSLHPDINEKMRSILVDWLIEVHRMFKLIPETLFLTVSILDRYLSRTAISRDHLQLVGVASMFIASKVEEIYPPECTDFVYIADGAYPKPQILETEQAILNSLKFNLTHPSPLHFLRRYSKAACSDYHIHTLCKYLIEMVLVYVEFLAYPASLTAAASVYLARAMTQSSEPLWNATLQHYTTYREEEVLECAREMNRLLKKSQMSPLAVKKKYSSSKFGGVSDIPPLDSL</sequence>